<organism evidence="2 3">
    <name type="scientific">Angiostrongylus cantonensis</name>
    <name type="common">Rat lungworm</name>
    <dbReference type="NCBI Taxonomy" id="6313"/>
    <lineage>
        <taxon>Eukaryota</taxon>
        <taxon>Metazoa</taxon>
        <taxon>Ecdysozoa</taxon>
        <taxon>Nematoda</taxon>
        <taxon>Chromadorea</taxon>
        <taxon>Rhabditida</taxon>
        <taxon>Rhabditina</taxon>
        <taxon>Rhabditomorpha</taxon>
        <taxon>Strongyloidea</taxon>
        <taxon>Metastrongylidae</taxon>
        <taxon>Angiostrongylus</taxon>
    </lineage>
</organism>
<keyword evidence="2" id="KW-1185">Reference proteome</keyword>
<keyword evidence="1" id="KW-0812">Transmembrane</keyword>
<accession>A0A0K0DGV7</accession>
<sequence length="74" mass="8028">MPKAENFQPQYAAHCALPITTSSGVTNDTDLYALFGAVCGITFHVVVLQETKSRKTNICQMDYGTFATSGKKLP</sequence>
<name>A0A0K0DGV7_ANGCA</name>
<dbReference type="Proteomes" id="UP000035642">
    <property type="component" value="Unassembled WGS sequence"/>
</dbReference>
<keyword evidence="1" id="KW-1133">Transmembrane helix</keyword>
<evidence type="ECO:0000313" key="3">
    <source>
        <dbReference type="WBParaSite" id="ACAC_0001035801-mRNA-1"/>
    </source>
</evidence>
<reference evidence="2" key="1">
    <citation type="submission" date="2012-09" db="EMBL/GenBank/DDBJ databases">
        <authorList>
            <person name="Martin A.A."/>
        </authorList>
    </citation>
    <scope>NUCLEOTIDE SEQUENCE</scope>
</reference>
<evidence type="ECO:0000313" key="2">
    <source>
        <dbReference type="Proteomes" id="UP000035642"/>
    </source>
</evidence>
<keyword evidence="1" id="KW-0472">Membrane</keyword>
<reference evidence="3" key="2">
    <citation type="submission" date="2017-02" db="UniProtKB">
        <authorList>
            <consortium name="WormBaseParasite"/>
        </authorList>
    </citation>
    <scope>IDENTIFICATION</scope>
</reference>
<proteinExistence type="predicted"/>
<protein>
    <submittedName>
        <fullName evidence="3">RRM domain-containing protein</fullName>
    </submittedName>
</protein>
<dbReference type="AlphaFoldDB" id="A0A0K0DGV7"/>
<evidence type="ECO:0000256" key="1">
    <source>
        <dbReference type="SAM" id="Phobius"/>
    </source>
</evidence>
<feature type="transmembrane region" description="Helical" evidence="1">
    <location>
        <begin position="31"/>
        <end position="48"/>
    </location>
</feature>
<dbReference type="WBParaSite" id="ACAC_0001035801-mRNA-1">
    <property type="protein sequence ID" value="ACAC_0001035801-mRNA-1"/>
    <property type="gene ID" value="ACAC_0001035801"/>
</dbReference>